<keyword evidence="2" id="KW-1185">Reference proteome</keyword>
<evidence type="ECO:0000313" key="1">
    <source>
        <dbReference type="EMBL" id="KAK7498953.1"/>
    </source>
</evidence>
<protein>
    <submittedName>
        <fullName evidence="1">Uncharacterized protein</fullName>
    </submittedName>
</protein>
<sequence length="53" mass="6058">VQIALKEKSHDLFYFPIGVTNEDPATLTLPQNSWHWKFAVVIRNASVLAYGRD</sequence>
<dbReference type="Proteomes" id="UP001519460">
    <property type="component" value="Unassembled WGS sequence"/>
</dbReference>
<reference evidence="1 2" key="1">
    <citation type="journal article" date="2023" name="Sci. Data">
        <title>Genome assembly of the Korean intertidal mud-creeper Batillaria attramentaria.</title>
        <authorList>
            <person name="Patra A.K."/>
            <person name="Ho P.T."/>
            <person name="Jun S."/>
            <person name="Lee S.J."/>
            <person name="Kim Y."/>
            <person name="Won Y.J."/>
        </authorList>
    </citation>
    <scope>NUCLEOTIDE SEQUENCE [LARGE SCALE GENOMIC DNA]</scope>
    <source>
        <strain evidence="1">Wonlab-2016</strain>
    </source>
</reference>
<feature type="non-terminal residue" evidence="1">
    <location>
        <position position="1"/>
    </location>
</feature>
<feature type="non-terminal residue" evidence="1">
    <location>
        <position position="53"/>
    </location>
</feature>
<name>A0ABD0LHQ4_9CAEN</name>
<proteinExistence type="predicted"/>
<comment type="caution">
    <text evidence="1">The sequence shown here is derived from an EMBL/GenBank/DDBJ whole genome shotgun (WGS) entry which is preliminary data.</text>
</comment>
<gene>
    <name evidence="1" type="ORF">BaRGS_00009762</name>
</gene>
<dbReference type="EMBL" id="JACVVK020000047">
    <property type="protein sequence ID" value="KAK7498953.1"/>
    <property type="molecule type" value="Genomic_DNA"/>
</dbReference>
<organism evidence="1 2">
    <name type="scientific">Batillaria attramentaria</name>
    <dbReference type="NCBI Taxonomy" id="370345"/>
    <lineage>
        <taxon>Eukaryota</taxon>
        <taxon>Metazoa</taxon>
        <taxon>Spiralia</taxon>
        <taxon>Lophotrochozoa</taxon>
        <taxon>Mollusca</taxon>
        <taxon>Gastropoda</taxon>
        <taxon>Caenogastropoda</taxon>
        <taxon>Sorbeoconcha</taxon>
        <taxon>Cerithioidea</taxon>
        <taxon>Batillariidae</taxon>
        <taxon>Batillaria</taxon>
    </lineage>
</organism>
<evidence type="ECO:0000313" key="2">
    <source>
        <dbReference type="Proteomes" id="UP001519460"/>
    </source>
</evidence>
<accession>A0ABD0LHQ4</accession>
<dbReference type="AlphaFoldDB" id="A0ABD0LHQ4"/>